<dbReference type="AlphaFoldDB" id="A0ABD2XJX5"/>
<sequence>MLKIFAIFHFWQRERRATSPDRCPREIDRIFIHIRAYTCLFLLVSDTRRTEFFLFFFLVMHVYTRSVP</sequence>
<reference evidence="1 2" key="1">
    <citation type="journal article" date="2024" name="bioRxiv">
        <title>A reference genome for Trichogramma kaykai: A tiny desert-dwelling parasitoid wasp with competing sex-ratio distorters.</title>
        <authorList>
            <person name="Culotta J."/>
            <person name="Lindsey A.R."/>
        </authorList>
    </citation>
    <scope>NUCLEOTIDE SEQUENCE [LARGE SCALE GENOMIC DNA]</scope>
    <source>
        <strain evidence="1 2">KSX58</strain>
    </source>
</reference>
<evidence type="ECO:0000313" key="2">
    <source>
        <dbReference type="Proteomes" id="UP001627154"/>
    </source>
</evidence>
<accession>A0ABD2XJX5</accession>
<protein>
    <submittedName>
        <fullName evidence="1">Uncharacterized protein</fullName>
    </submittedName>
</protein>
<dbReference type="EMBL" id="JBJJXI010000022">
    <property type="protein sequence ID" value="KAL3405026.1"/>
    <property type="molecule type" value="Genomic_DNA"/>
</dbReference>
<gene>
    <name evidence="1" type="ORF">TKK_002661</name>
</gene>
<comment type="caution">
    <text evidence="1">The sequence shown here is derived from an EMBL/GenBank/DDBJ whole genome shotgun (WGS) entry which is preliminary data.</text>
</comment>
<proteinExistence type="predicted"/>
<organism evidence="1 2">
    <name type="scientific">Trichogramma kaykai</name>
    <dbReference type="NCBI Taxonomy" id="54128"/>
    <lineage>
        <taxon>Eukaryota</taxon>
        <taxon>Metazoa</taxon>
        <taxon>Ecdysozoa</taxon>
        <taxon>Arthropoda</taxon>
        <taxon>Hexapoda</taxon>
        <taxon>Insecta</taxon>
        <taxon>Pterygota</taxon>
        <taxon>Neoptera</taxon>
        <taxon>Endopterygota</taxon>
        <taxon>Hymenoptera</taxon>
        <taxon>Apocrita</taxon>
        <taxon>Proctotrupomorpha</taxon>
        <taxon>Chalcidoidea</taxon>
        <taxon>Trichogrammatidae</taxon>
        <taxon>Trichogramma</taxon>
    </lineage>
</organism>
<keyword evidence="2" id="KW-1185">Reference proteome</keyword>
<name>A0ABD2XJX5_9HYME</name>
<evidence type="ECO:0000313" key="1">
    <source>
        <dbReference type="EMBL" id="KAL3405026.1"/>
    </source>
</evidence>
<dbReference type="Proteomes" id="UP001627154">
    <property type="component" value="Unassembled WGS sequence"/>
</dbReference>